<evidence type="ECO:0000313" key="1">
    <source>
        <dbReference type="EMBL" id="KAK7481460.1"/>
    </source>
</evidence>
<comment type="caution">
    <text evidence="1">The sequence shown here is derived from an EMBL/GenBank/DDBJ whole genome shotgun (WGS) entry which is preliminary data.</text>
</comment>
<sequence length="62" mass="7178">MSASFVFHAWSDAKEFTHYWATGELRWLVGNGHFRFSPICRLLRLQFPNGSSERDGVGYPDE</sequence>
<evidence type="ECO:0000313" key="2">
    <source>
        <dbReference type="Proteomes" id="UP001519460"/>
    </source>
</evidence>
<dbReference type="AlphaFoldDB" id="A0ABD0K223"/>
<gene>
    <name evidence="1" type="ORF">BaRGS_00027311</name>
</gene>
<dbReference type="Proteomes" id="UP001519460">
    <property type="component" value="Unassembled WGS sequence"/>
</dbReference>
<proteinExistence type="predicted"/>
<accession>A0ABD0K223</accession>
<reference evidence="1 2" key="1">
    <citation type="journal article" date="2023" name="Sci. Data">
        <title>Genome assembly of the Korean intertidal mud-creeper Batillaria attramentaria.</title>
        <authorList>
            <person name="Patra A.K."/>
            <person name="Ho P.T."/>
            <person name="Jun S."/>
            <person name="Lee S.J."/>
            <person name="Kim Y."/>
            <person name="Won Y.J."/>
        </authorList>
    </citation>
    <scope>NUCLEOTIDE SEQUENCE [LARGE SCALE GENOMIC DNA]</scope>
    <source>
        <strain evidence="1">Wonlab-2016</strain>
    </source>
</reference>
<dbReference type="EMBL" id="JACVVK020000262">
    <property type="protein sequence ID" value="KAK7481460.1"/>
    <property type="molecule type" value="Genomic_DNA"/>
</dbReference>
<keyword evidence="2" id="KW-1185">Reference proteome</keyword>
<organism evidence="1 2">
    <name type="scientific">Batillaria attramentaria</name>
    <dbReference type="NCBI Taxonomy" id="370345"/>
    <lineage>
        <taxon>Eukaryota</taxon>
        <taxon>Metazoa</taxon>
        <taxon>Spiralia</taxon>
        <taxon>Lophotrochozoa</taxon>
        <taxon>Mollusca</taxon>
        <taxon>Gastropoda</taxon>
        <taxon>Caenogastropoda</taxon>
        <taxon>Sorbeoconcha</taxon>
        <taxon>Cerithioidea</taxon>
        <taxon>Batillariidae</taxon>
        <taxon>Batillaria</taxon>
    </lineage>
</organism>
<protein>
    <submittedName>
        <fullName evidence="1">Uncharacterized protein</fullName>
    </submittedName>
</protein>
<name>A0ABD0K223_9CAEN</name>
<feature type="non-terminal residue" evidence="1">
    <location>
        <position position="62"/>
    </location>
</feature>